<evidence type="ECO:0000313" key="2">
    <source>
        <dbReference type="Proteomes" id="UP001279553"/>
    </source>
</evidence>
<organism evidence="1 2">
    <name type="scientific">Acidiphilium acidophilum</name>
    <name type="common">Thiobacillus acidophilus</name>
    <dbReference type="NCBI Taxonomy" id="76588"/>
    <lineage>
        <taxon>Bacteria</taxon>
        <taxon>Pseudomonadati</taxon>
        <taxon>Pseudomonadota</taxon>
        <taxon>Alphaproteobacteria</taxon>
        <taxon>Acetobacterales</taxon>
        <taxon>Acidocellaceae</taxon>
        <taxon>Acidiphilium</taxon>
    </lineage>
</organism>
<dbReference type="RefSeq" id="WP_319615453.1">
    <property type="nucleotide sequence ID" value="NZ_JAWXYB010000018.1"/>
</dbReference>
<dbReference type="EMBL" id="JAWXYB010000018">
    <property type="protein sequence ID" value="MDX5932599.1"/>
    <property type="molecule type" value="Genomic_DNA"/>
</dbReference>
<dbReference type="SUPFAM" id="SSF52317">
    <property type="entry name" value="Class I glutamine amidotransferase-like"/>
    <property type="match status" value="1"/>
</dbReference>
<accession>A0AAW9DVR9</accession>
<evidence type="ECO:0000313" key="1">
    <source>
        <dbReference type="EMBL" id="MDX5932599.1"/>
    </source>
</evidence>
<gene>
    <name evidence="1" type="ORF">SIL87_17745</name>
</gene>
<proteinExistence type="predicted"/>
<dbReference type="InterPro" id="IPR029062">
    <property type="entry name" value="Class_I_gatase-like"/>
</dbReference>
<sequence>MITLGVLQHTDSEYLGLMEDHFEGRNIRFHYIRPFTPGATIPATAEGFAGLIVLGAGPRGAVSGDLLASLGPELRLIRDAIARQLPIVGLGLGAAMLAIATGGGAEDTRLRLEVVRARRSDPAALGGMMPVEFPIVIYGRDRAILPPGAEILATTTGNEPAVFRINNNCLGFIGHPGIKRAMIEDLVMEFDEAPEDITPGLVRLGEEQRAIADALTPIMVGLIKVTGWMG</sequence>
<comment type="caution">
    <text evidence="1">The sequence shown here is derived from an EMBL/GenBank/DDBJ whole genome shotgun (WGS) entry which is preliminary data.</text>
</comment>
<reference evidence="1 2" key="1">
    <citation type="submission" date="2023-11" db="EMBL/GenBank/DDBJ databases">
        <title>MicrobeMod: A computational toolkit for identifying prokaryotic methylation and restriction-modification with nanopore sequencing.</title>
        <authorList>
            <person name="Crits-Christoph A."/>
            <person name="Kang S.C."/>
            <person name="Lee H."/>
            <person name="Ostrov N."/>
        </authorList>
    </citation>
    <scope>NUCLEOTIDE SEQUENCE [LARGE SCALE GENOMIC DNA]</scope>
    <source>
        <strain evidence="1 2">DSMZ 700</strain>
    </source>
</reference>
<protein>
    <recommendedName>
        <fullName evidence="3">Glutamine amidotransferase domain-containing protein</fullName>
    </recommendedName>
</protein>
<evidence type="ECO:0008006" key="3">
    <source>
        <dbReference type="Google" id="ProtNLM"/>
    </source>
</evidence>
<dbReference type="Proteomes" id="UP001279553">
    <property type="component" value="Unassembled WGS sequence"/>
</dbReference>
<dbReference type="Gene3D" id="3.40.50.880">
    <property type="match status" value="1"/>
</dbReference>
<dbReference type="AlphaFoldDB" id="A0AAW9DVR9"/>
<name>A0AAW9DVR9_ACIAO</name>
<keyword evidence="2" id="KW-1185">Reference proteome</keyword>